<dbReference type="Proteomes" id="UP000031563">
    <property type="component" value="Unassembled WGS sequence"/>
</dbReference>
<dbReference type="InterPro" id="IPR004087">
    <property type="entry name" value="KH_dom"/>
</dbReference>
<dbReference type="PANTHER" id="PTHR12826">
    <property type="entry name" value="RIBONUCLEASE Y"/>
    <property type="match status" value="1"/>
</dbReference>
<evidence type="ECO:0000256" key="9">
    <source>
        <dbReference type="ARBA" id="ARBA00023136"/>
    </source>
</evidence>
<dbReference type="FunFam" id="3.30.1370.10:FF:000006">
    <property type="entry name" value="Ribonuclease Y"/>
    <property type="match status" value="1"/>
</dbReference>
<dbReference type="AlphaFoldDB" id="A0A0F5I0S2"/>
<dbReference type="InterPro" id="IPR017705">
    <property type="entry name" value="Ribonuclease_Y"/>
</dbReference>
<keyword evidence="9 12" id="KW-0472">Membrane</keyword>
<name>A0A0F5I0S2_BACTR</name>
<dbReference type="Pfam" id="PF00013">
    <property type="entry name" value="KH_1"/>
    <property type="match status" value="1"/>
</dbReference>
<dbReference type="OrthoDB" id="9803205at2"/>
<dbReference type="GO" id="GO:0003723">
    <property type="term" value="F:RNA binding"/>
    <property type="evidence" value="ECO:0007669"/>
    <property type="project" value="UniProtKB-UniRule"/>
</dbReference>
<dbReference type="EC" id="3.1.-.-" evidence="12 13"/>
<dbReference type="EMBL" id="JWIR02000012">
    <property type="protein sequence ID" value="KKB42428.1"/>
    <property type="molecule type" value="Genomic_DNA"/>
</dbReference>
<accession>A0A0F5IAE6</accession>
<dbReference type="InterPro" id="IPR003607">
    <property type="entry name" value="HD/PDEase_dom"/>
</dbReference>
<evidence type="ECO:0000256" key="10">
    <source>
        <dbReference type="ARBA" id="ARBA00061537"/>
    </source>
</evidence>
<evidence type="ECO:0000256" key="14">
    <source>
        <dbReference type="SAM" id="MobiDB-lite"/>
    </source>
</evidence>
<dbReference type="SUPFAM" id="SSF54791">
    <property type="entry name" value="Eukaryotic type KH-domain (KH-domain type I)"/>
    <property type="match status" value="1"/>
</dbReference>
<dbReference type="RefSeq" id="WP_039232569.1">
    <property type="nucleotide sequence ID" value="NZ_JWIQ02000004.1"/>
</dbReference>
<evidence type="ECO:0000256" key="7">
    <source>
        <dbReference type="ARBA" id="ARBA00022884"/>
    </source>
</evidence>
<keyword evidence="2 12" id="KW-1003">Cell membrane</keyword>
<dbReference type="InterPro" id="IPR022711">
    <property type="entry name" value="RNase_Y_N"/>
</dbReference>
<evidence type="ECO:0000256" key="12">
    <source>
        <dbReference type="HAMAP-Rule" id="MF_00335"/>
    </source>
</evidence>
<evidence type="ECO:0000256" key="2">
    <source>
        <dbReference type="ARBA" id="ARBA00022475"/>
    </source>
</evidence>
<dbReference type="InterPro" id="IPR006674">
    <property type="entry name" value="HD_domain"/>
</dbReference>
<dbReference type="FunFam" id="1.10.3210.10:FF:000003">
    <property type="entry name" value="Ribonuclease Y"/>
    <property type="match status" value="1"/>
</dbReference>
<evidence type="ECO:0000256" key="5">
    <source>
        <dbReference type="ARBA" id="ARBA00022759"/>
    </source>
</evidence>
<dbReference type="GO" id="GO:0004521">
    <property type="term" value="F:RNA endonuclease activity"/>
    <property type="evidence" value="ECO:0007669"/>
    <property type="project" value="UniProtKB-UniRule"/>
</dbReference>
<keyword evidence="17" id="KW-1185">Reference proteome</keyword>
<evidence type="ECO:0000313" key="17">
    <source>
        <dbReference type="Proteomes" id="UP000031563"/>
    </source>
</evidence>
<dbReference type="SMART" id="SM00322">
    <property type="entry name" value="KH"/>
    <property type="match status" value="1"/>
</dbReference>
<dbReference type="SMART" id="SM00471">
    <property type="entry name" value="HDc"/>
    <property type="match status" value="1"/>
</dbReference>
<keyword evidence="6 12" id="KW-0378">Hydrolase</keyword>
<reference evidence="16" key="1">
    <citation type="submission" date="2015-02" db="EMBL/GenBank/DDBJ databases">
        <title>Genome Assembly of Bacillaceae bacterium MTCC 8252.</title>
        <authorList>
            <person name="Verma A."/>
            <person name="Khatri I."/>
            <person name="Mual P."/>
            <person name="Subramanian S."/>
            <person name="Krishnamurthi S."/>
        </authorList>
    </citation>
    <scope>NUCLEOTIDE SEQUENCE [LARGE SCALE GENOMIC DNA]</scope>
    <source>
        <strain evidence="16">MTCC 8252</strain>
    </source>
</reference>
<protein>
    <recommendedName>
        <fullName evidence="11 12">Ribonuclease Y</fullName>
        <shortName evidence="12">RNase Y</shortName>
        <ecNumber evidence="12 13">3.1.-.-</ecNumber>
    </recommendedName>
</protein>
<dbReference type="GO" id="GO:0005886">
    <property type="term" value="C:plasma membrane"/>
    <property type="evidence" value="ECO:0007669"/>
    <property type="project" value="UniProtKB-SubCell"/>
</dbReference>
<evidence type="ECO:0000313" key="16">
    <source>
        <dbReference type="EMBL" id="KKB42428.1"/>
    </source>
</evidence>
<feature type="region of interest" description="Disordered" evidence="14">
    <location>
        <begin position="87"/>
        <end position="112"/>
    </location>
</feature>
<keyword evidence="4 12" id="KW-0540">Nuclease</keyword>
<accession>A0A0F5I0S2</accession>
<dbReference type="PROSITE" id="PS50084">
    <property type="entry name" value="KH_TYPE_1"/>
    <property type="match status" value="1"/>
</dbReference>
<gene>
    <name evidence="12" type="primary">rny</name>
    <name evidence="16" type="ORF">QY95_00277</name>
</gene>
<dbReference type="SUPFAM" id="SSF109604">
    <property type="entry name" value="HD-domain/PDEase-like"/>
    <property type="match status" value="1"/>
</dbReference>
<feature type="domain" description="HD" evidence="15">
    <location>
        <begin position="335"/>
        <end position="428"/>
    </location>
</feature>
<dbReference type="Pfam" id="PF01966">
    <property type="entry name" value="HD"/>
    <property type="match status" value="1"/>
</dbReference>
<evidence type="ECO:0000256" key="6">
    <source>
        <dbReference type="ARBA" id="ARBA00022801"/>
    </source>
</evidence>
<dbReference type="Gene3D" id="1.10.3210.10">
    <property type="entry name" value="Hypothetical protein af1432"/>
    <property type="match status" value="1"/>
</dbReference>
<evidence type="ECO:0000259" key="15">
    <source>
        <dbReference type="PROSITE" id="PS51831"/>
    </source>
</evidence>
<dbReference type="PANTHER" id="PTHR12826:SF15">
    <property type="entry name" value="RIBONUCLEASE Y"/>
    <property type="match status" value="1"/>
</dbReference>
<dbReference type="InterPro" id="IPR036612">
    <property type="entry name" value="KH_dom_type_1_sf"/>
</dbReference>
<sequence length="519" mass="58744">MDAITIISILLGLIVGVVVGYFVRKSIAESKIAGAKSAAEQIIDDAKREAESSKKEALLEAKDEIHKLRTDTESELRERRNELQRQENRLLQKEENLDRKDESLEKREEQLERREEALNERQQHIEEMDSKVEEMIKTQQEELERIASLTRDEARSIILERVEQELAHDIAIMTKEQENRAKEEADKRAKSILSLAIQRCAADHVAETTVSVVTLPNDEMKGRIIGREGRNIRTLETLTGIDLIIDDTPEAVILSGFDPIRRETARIALEKLVHDGRIHPARIEEMVDKARREVDEHIREVGEQTTFEVGVHGMHPDLIKILGRLKYRTSYGQNVLKHSMEVAYLTGLLAAELGEDETLARRAGLLHDIGKAVDHEVEGSHVEIGVELATKYKEHPVVINSIASHHGDTEPTSTIAVLVAAADALSAARPGARSETLENYIRRLEKLEEISESYDGVEKSFAIQAGREIRIIVKPEQVDDLQAHRLARDIRKRIEGELDYPGHIKVTVIRETRAVEYAK</sequence>
<evidence type="ECO:0000256" key="13">
    <source>
        <dbReference type="NCBIfam" id="TIGR03319"/>
    </source>
</evidence>
<keyword evidence="3 12" id="KW-0812">Transmembrane</keyword>
<comment type="subcellular location">
    <subcellularLocation>
        <location evidence="1 12">Cell membrane</location>
        <topology evidence="1 12">Single-pass membrane protein</topology>
    </subcellularLocation>
</comment>
<dbReference type="InterPro" id="IPR006675">
    <property type="entry name" value="HDIG_dom"/>
</dbReference>
<keyword evidence="5 12" id="KW-0255">Endonuclease</keyword>
<dbReference type="Gene3D" id="3.30.1370.10">
    <property type="entry name" value="K Homology domain, type 1"/>
    <property type="match status" value="1"/>
</dbReference>
<comment type="similarity">
    <text evidence="10 12">Belongs to the RNase Y family.</text>
</comment>
<dbReference type="NCBIfam" id="TIGR00277">
    <property type="entry name" value="HDIG"/>
    <property type="match status" value="1"/>
</dbReference>
<dbReference type="Pfam" id="PF12072">
    <property type="entry name" value="RNase_Y_N"/>
    <property type="match status" value="1"/>
</dbReference>
<comment type="caution">
    <text evidence="16">The sequence shown here is derived from an EMBL/GenBank/DDBJ whole genome shotgun (WGS) entry which is preliminary data.</text>
</comment>
<organism evidence="16 17">
    <name type="scientific">Bacillus thermotolerans</name>
    <name type="common">Quasibacillus thermotolerans</name>
    <dbReference type="NCBI Taxonomy" id="1221996"/>
    <lineage>
        <taxon>Bacteria</taxon>
        <taxon>Bacillati</taxon>
        <taxon>Bacillota</taxon>
        <taxon>Bacilli</taxon>
        <taxon>Bacillales</taxon>
        <taxon>Bacillaceae</taxon>
        <taxon>Bacillus</taxon>
    </lineage>
</organism>
<dbReference type="PROSITE" id="PS51831">
    <property type="entry name" value="HD"/>
    <property type="match status" value="1"/>
</dbReference>
<keyword evidence="7 12" id="KW-0694">RNA-binding</keyword>
<dbReference type="InterPro" id="IPR004088">
    <property type="entry name" value="KH_dom_type_1"/>
</dbReference>
<evidence type="ECO:0000256" key="4">
    <source>
        <dbReference type="ARBA" id="ARBA00022722"/>
    </source>
</evidence>
<evidence type="ECO:0000256" key="11">
    <source>
        <dbReference type="ARBA" id="ARBA00073072"/>
    </source>
</evidence>
<feature type="transmembrane region" description="Helical" evidence="12">
    <location>
        <begin position="6"/>
        <end position="23"/>
    </location>
</feature>
<comment type="function">
    <text evidence="12">Endoribonuclease that initiates mRNA decay.</text>
</comment>
<dbReference type="CDD" id="cd22431">
    <property type="entry name" value="KH-I_RNaseY"/>
    <property type="match status" value="1"/>
</dbReference>
<keyword evidence="8 12" id="KW-1133">Transmembrane helix</keyword>
<proteinExistence type="inferred from homology"/>
<dbReference type="GO" id="GO:0016787">
    <property type="term" value="F:hydrolase activity"/>
    <property type="evidence" value="ECO:0007669"/>
    <property type="project" value="UniProtKB-KW"/>
</dbReference>
<dbReference type="HAMAP" id="MF_00335">
    <property type="entry name" value="RNase_Y"/>
    <property type="match status" value="1"/>
</dbReference>
<dbReference type="GO" id="GO:0006402">
    <property type="term" value="P:mRNA catabolic process"/>
    <property type="evidence" value="ECO:0007669"/>
    <property type="project" value="UniProtKB-UniRule"/>
</dbReference>
<evidence type="ECO:0000256" key="1">
    <source>
        <dbReference type="ARBA" id="ARBA00004162"/>
    </source>
</evidence>
<dbReference type="NCBIfam" id="TIGR03319">
    <property type="entry name" value="RNase_Y"/>
    <property type="match status" value="1"/>
</dbReference>
<evidence type="ECO:0000256" key="8">
    <source>
        <dbReference type="ARBA" id="ARBA00022989"/>
    </source>
</evidence>
<dbReference type="STRING" id="1221996.QY95_00277"/>
<dbReference type="CDD" id="cd00077">
    <property type="entry name" value="HDc"/>
    <property type="match status" value="1"/>
</dbReference>
<evidence type="ECO:0000256" key="3">
    <source>
        <dbReference type="ARBA" id="ARBA00022692"/>
    </source>
</evidence>